<reference evidence="2 3" key="1">
    <citation type="submission" date="2016-02" db="EMBL/GenBank/DDBJ databases">
        <title>Genome analysis of coral dinoflagellate symbionts highlights evolutionary adaptations to a symbiotic lifestyle.</title>
        <authorList>
            <person name="Aranda M."/>
            <person name="Li Y."/>
            <person name="Liew Y.J."/>
            <person name="Baumgarten S."/>
            <person name="Simakov O."/>
            <person name="Wilson M."/>
            <person name="Piel J."/>
            <person name="Ashoor H."/>
            <person name="Bougouffa S."/>
            <person name="Bajic V.B."/>
            <person name="Ryu T."/>
            <person name="Ravasi T."/>
            <person name="Bayer T."/>
            <person name="Micklem G."/>
            <person name="Kim H."/>
            <person name="Bhak J."/>
            <person name="Lajeunesse T.C."/>
            <person name="Voolstra C.R."/>
        </authorList>
    </citation>
    <scope>NUCLEOTIDE SEQUENCE [LARGE SCALE GENOMIC DNA]</scope>
    <source>
        <strain evidence="2 3">CCMP2467</strain>
    </source>
</reference>
<keyword evidence="3" id="KW-1185">Reference proteome</keyword>
<evidence type="ECO:0000313" key="2">
    <source>
        <dbReference type="EMBL" id="OLP84124.1"/>
    </source>
</evidence>
<name>A0A1Q9CMH5_SYMMI</name>
<feature type="region of interest" description="Disordered" evidence="1">
    <location>
        <begin position="272"/>
        <end position="297"/>
    </location>
</feature>
<comment type="caution">
    <text evidence="2">The sequence shown here is derived from an EMBL/GenBank/DDBJ whole genome shotgun (WGS) entry which is preliminary data.</text>
</comment>
<protein>
    <recommendedName>
        <fullName evidence="4">ISXO2-like transposase domain-containing protein</fullName>
    </recommendedName>
</protein>
<sequence>MKVFDDFRYGLRSMAPTGVWLPWEEVLFMAGQFGLAPDTCQAAAEAWCSVGAADLDPRPRDCTSGQYVRVRLLPLGDDTDVLSVSSDDDAAAEETQAEPCADGQVVAVPSCADGPVAVDIPLPQSFCAEEVHLLPVFFDLWQTHKKDAALGLDDGLSVDIPAWASDLFQCGFPWTADLVRACSEGGFYDTMEIRPTSAKLALTAKTADVWTYNMVPLETSVPLVLQEQSTSASSTSAGPSGLFLEDEEWKQLPSQWQRLWPLPWASVAARKRPMWKRGPRSHKKKPKTGTGKAKTRVKNAKQACSKMQKPKRGFLQLQARTARAVLKRPSAKNYTPAHQKPTAARFKRETRIVASHKETSLEDLLHMSDTALIPHLLRSGHLVCHKKCPFCDAALPKGRKSKRNYTQRCPRKNCHRHLQLWSGHPIFEMRGDTVSLKHQCCILFCAAWGMPQRLVPCLLTAVKRTTVDRIYGFWREAVKAWVVHFQKQGKFGSNGPDRPLDEFEVDESVFRKRETDDPEQVQWVEYVGMKRRGDPASLYLEERDPQKCYSKRKKNGGACPPAYTRSEYLALADKKILPGSLQHTDGAKAYAVDLPGVLKDAVIHAYPPQFTKPGAASGSWAGTQSLDGWWGHAKRNCQEVNATTQNALKQHIHEAQWHHWVKTSDRWLAAGTVLRWHLEAE</sequence>
<evidence type="ECO:0008006" key="4">
    <source>
        <dbReference type="Google" id="ProtNLM"/>
    </source>
</evidence>
<evidence type="ECO:0000313" key="3">
    <source>
        <dbReference type="Proteomes" id="UP000186817"/>
    </source>
</evidence>
<accession>A0A1Q9CMH5</accession>
<gene>
    <name evidence="2" type="ORF">AK812_SmicGene35035</name>
</gene>
<proteinExistence type="predicted"/>
<evidence type="ECO:0000256" key="1">
    <source>
        <dbReference type="SAM" id="MobiDB-lite"/>
    </source>
</evidence>
<dbReference type="Proteomes" id="UP000186817">
    <property type="component" value="Unassembled WGS sequence"/>
</dbReference>
<dbReference type="AlphaFoldDB" id="A0A1Q9CMH5"/>
<organism evidence="2 3">
    <name type="scientific">Symbiodinium microadriaticum</name>
    <name type="common">Dinoflagellate</name>
    <name type="synonym">Zooxanthella microadriatica</name>
    <dbReference type="NCBI Taxonomy" id="2951"/>
    <lineage>
        <taxon>Eukaryota</taxon>
        <taxon>Sar</taxon>
        <taxon>Alveolata</taxon>
        <taxon>Dinophyceae</taxon>
        <taxon>Suessiales</taxon>
        <taxon>Symbiodiniaceae</taxon>
        <taxon>Symbiodinium</taxon>
    </lineage>
</organism>
<dbReference type="EMBL" id="LSRX01001065">
    <property type="protein sequence ID" value="OLP84124.1"/>
    <property type="molecule type" value="Genomic_DNA"/>
</dbReference>